<evidence type="ECO:0000313" key="4">
    <source>
        <dbReference type="EMBL" id="MYM89317.1"/>
    </source>
</evidence>
<dbReference type="GO" id="GO:0005507">
    <property type="term" value="F:copper ion binding"/>
    <property type="evidence" value="ECO:0007669"/>
    <property type="project" value="InterPro"/>
</dbReference>
<dbReference type="Gene3D" id="2.60.40.1220">
    <property type="match status" value="1"/>
</dbReference>
<dbReference type="SUPFAM" id="SSF81296">
    <property type="entry name" value="E set domains"/>
    <property type="match status" value="1"/>
</dbReference>
<organism evidence="4 5">
    <name type="scientific">Duganella vulcania</name>
    <dbReference type="NCBI Taxonomy" id="2692166"/>
    <lineage>
        <taxon>Bacteria</taxon>
        <taxon>Pseudomonadati</taxon>
        <taxon>Pseudomonadota</taxon>
        <taxon>Betaproteobacteria</taxon>
        <taxon>Burkholderiales</taxon>
        <taxon>Oxalobacteraceae</taxon>
        <taxon>Telluria group</taxon>
        <taxon>Duganella</taxon>
    </lineage>
</organism>
<dbReference type="InterPro" id="IPR014755">
    <property type="entry name" value="Cu-Rt/internalin_Ig-like"/>
</dbReference>
<evidence type="ECO:0000256" key="2">
    <source>
        <dbReference type="ARBA" id="ARBA00023008"/>
    </source>
</evidence>
<name>A0A845G8U4_9BURK</name>
<keyword evidence="2" id="KW-0186">Copper</keyword>
<keyword evidence="1" id="KW-0732">Signal</keyword>
<evidence type="ECO:0000256" key="1">
    <source>
        <dbReference type="ARBA" id="ARBA00022729"/>
    </source>
</evidence>
<gene>
    <name evidence="4" type="ORF">GTP91_19335</name>
</gene>
<comment type="caution">
    <text evidence="4">The sequence shown here is derived from an EMBL/GenBank/DDBJ whole genome shotgun (WGS) entry which is preliminary data.</text>
</comment>
<feature type="domain" description="CopC" evidence="3">
    <location>
        <begin position="2"/>
        <end position="31"/>
    </location>
</feature>
<dbReference type="Proteomes" id="UP000470302">
    <property type="component" value="Unassembled WGS sequence"/>
</dbReference>
<dbReference type="Pfam" id="PF04234">
    <property type="entry name" value="CopC"/>
    <property type="match status" value="1"/>
</dbReference>
<accession>A0A845G8U4</accession>
<dbReference type="GO" id="GO:0042597">
    <property type="term" value="C:periplasmic space"/>
    <property type="evidence" value="ECO:0007669"/>
    <property type="project" value="InterPro"/>
</dbReference>
<proteinExistence type="predicted"/>
<dbReference type="EMBL" id="WWCW01000071">
    <property type="protein sequence ID" value="MYM89317.1"/>
    <property type="molecule type" value="Genomic_DNA"/>
</dbReference>
<dbReference type="InterPro" id="IPR014756">
    <property type="entry name" value="Ig_E-set"/>
</dbReference>
<dbReference type="AlphaFoldDB" id="A0A845G8U4"/>
<evidence type="ECO:0000313" key="5">
    <source>
        <dbReference type="Proteomes" id="UP000470302"/>
    </source>
</evidence>
<dbReference type="RefSeq" id="WP_161098261.1">
    <property type="nucleotide sequence ID" value="NZ_WWCW01000071.1"/>
</dbReference>
<protein>
    <recommendedName>
        <fullName evidence="3">CopC domain-containing protein</fullName>
    </recommendedName>
</protein>
<evidence type="ECO:0000259" key="3">
    <source>
        <dbReference type="Pfam" id="PF04234"/>
    </source>
</evidence>
<dbReference type="GO" id="GO:0046688">
    <property type="term" value="P:response to copper ion"/>
    <property type="evidence" value="ECO:0007669"/>
    <property type="project" value="InterPro"/>
</dbReference>
<dbReference type="InterPro" id="IPR007348">
    <property type="entry name" value="CopC_dom"/>
</dbReference>
<reference evidence="4 5" key="1">
    <citation type="submission" date="2020-01" db="EMBL/GenBank/DDBJ databases">
        <title>Novel species isolated from a subtropical stream in China.</title>
        <authorList>
            <person name="Lu H."/>
        </authorList>
    </citation>
    <scope>NUCLEOTIDE SEQUENCE [LARGE SCALE GENOMIC DNA]</scope>
    <source>
        <strain evidence="4 5">FT82W</strain>
    </source>
</reference>
<sequence length="36" mass="3965">MNSSPEAGATLAASPKEVVLTFNEKIEEAFNRHQTF</sequence>